<evidence type="ECO:0000313" key="2">
    <source>
        <dbReference type="EMBL" id="CAE7385372.1"/>
    </source>
</evidence>
<feature type="region of interest" description="Disordered" evidence="1">
    <location>
        <begin position="551"/>
        <end position="650"/>
    </location>
</feature>
<feature type="region of interest" description="Disordered" evidence="1">
    <location>
        <begin position="111"/>
        <end position="208"/>
    </location>
</feature>
<evidence type="ECO:0000313" key="3">
    <source>
        <dbReference type="Proteomes" id="UP000604046"/>
    </source>
</evidence>
<accession>A0A812Q027</accession>
<name>A0A812Q027_9DINO</name>
<evidence type="ECO:0000256" key="1">
    <source>
        <dbReference type="SAM" id="MobiDB-lite"/>
    </source>
</evidence>
<dbReference type="EMBL" id="CAJNDS010002233">
    <property type="protein sequence ID" value="CAE7385372.1"/>
    <property type="molecule type" value="Genomic_DNA"/>
</dbReference>
<comment type="caution">
    <text evidence="2">The sequence shown here is derived from an EMBL/GenBank/DDBJ whole genome shotgun (WGS) entry which is preliminary data.</text>
</comment>
<protein>
    <submittedName>
        <fullName evidence="2">Dnm1l protein</fullName>
    </submittedName>
</protein>
<keyword evidence="3" id="KW-1185">Reference proteome</keyword>
<proteinExistence type="predicted"/>
<dbReference type="Proteomes" id="UP000604046">
    <property type="component" value="Unassembled WGS sequence"/>
</dbReference>
<dbReference type="AlphaFoldDB" id="A0A812Q027"/>
<sequence>MSTTSQARRQSHYDHAGSAGLVGRDVCAIVGSRVFVLDPSLAKLVEPTGTIVEVRCDGGRVKVEHDGAEKAERYYNTGKDGEFQLGILGSESRPRFSLPRAPSKIEVREVGAAVPSAAQRRPRYSEVRRSLASPRRTGDSQAQHDLGSRSVAEADPDRMASISRSNSLASVQTFQTTQTALETGQTAPDASSRASSRPRYSEVRKARRSAVLASEQAAQAVPQEVSCANAGISHTGSDISPRPRPRAEARSDEAADVNGLDPSPQVRRRYSEQRRACSPRKSGVEPVEAPAAPADGVASGSSCTRTTGPTVEEFSRLCHRLETLERDTTSLASQLQSFRDDSLSDMKALRDQSRQEAEAYERHWRDETRRHLEACEEHLRQRFREENRQQLEATERRIFASVMEEFEGQLRGAVAKLCASPQSPQSHNEANEEPEQEYETPGPEEAIRVEKKVFDISRAELADSELSLQTIGSIARRVSASLGGENRSATSSSTPMRDAEKRALHLQQTQRLGSRCDRRVEPSFEQLEQEMERLADMRRYASQVLGAKSQEVAGSRVMQGSAPQPGDAWPAQEDVKEAQGRRRTMPASAPSPTFGRPTVRTTSAERWKRRSSVQAEDVPPCPWEEEQRPPAQRVQWPTDWQVDSEGRLIF</sequence>
<feature type="compositionally biased region" description="Polar residues" evidence="1">
    <location>
        <begin position="162"/>
        <end position="186"/>
    </location>
</feature>
<feature type="compositionally biased region" description="Low complexity" evidence="1">
    <location>
        <begin position="284"/>
        <end position="301"/>
    </location>
</feature>
<organism evidence="2 3">
    <name type="scientific">Symbiodinium natans</name>
    <dbReference type="NCBI Taxonomy" id="878477"/>
    <lineage>
        <taxon>Eukaryota</taxon>
        <taxon>Sar</taxon>
        <taxon>Alveolata</taxon>
        <taxon>Dinophyceae</taxon>
        <taxon>Suessiales</taxon>
        <taxon>Symbiodiniaceae</taxon>
        <taxon>Symbiodinium</taxon>
    </lineage>
</organism>
<gene>
    <name evidence="2" type="primary">dnm1l</name>
    <name evidence="2" type="ORF">SNAT2548_LOCUS21023</name>
</gene>
<dbReference type="OrthoDB" id="5061070at2759"/>
<feature type="region of interest" description="Disordered" evidence="1">
    <location>
        <begin position="418"/>
        <end position="444"/>
    </location>
</feature>
<feature type="region of interest" description="Disordered" evidence="1">
    <location>
        <begin position="229"/>
        <end position="308"/>
    </location>
</feature>
<reference evidence="2" key="1">
    <citation type="submission" date="2021-02" db="EMBL/GenBank/DDBJ databases">
        <authorList>
            <person name="Dougan E. K."/>
            <person name="Rhodes N."/>
            <person name="Thang M."/>
            <person name="Chan C."/>
        </authorList>
    </citation>
    <scope>NUCLEOTIDE SEQUENCE</scope>
</reference>
<feature type="compositionally biased region" description="Low complexity" evidence="1">
    <location>
        <begin position="187"/>
        <end position="198"/>
    </location>
</feature>